<comment type="caution">
    <text evidence="3">The sequence shown here is derived from an EMBL/GenBank/DDBJ whole genome shotgun (WGS) entry which is preliminary data.</text>
</comment>
<evidence type="ECO:0000259" key="1">
    <source>
        <dbReference type="Pfam" id="PF00534"/>
    </source>
</evidence>
<dbReference type="PANTHER" id="PTHR45947">
    <property type="entry name" value="SULFOQUINOVOSYL TRANSFERASE SQD2"/>
    <property type="match status" value="1"/>
</dbReference>
<dbReference type="AlphaFoldDB" id="A0A934ND09"/>
<evidence type="ECO:0000313" key="4">
    <source>
        <dbReference type="Proteomes" id="UP000620075"/>
    </source>
</evidence>
<dbReference type="EMBL" id="JAEKNQ010000021">
    <property type="protein sequence ID" value="MBJ7602643.1"/>
    <property type="molecule type" value="Genomic_DNA"/>
</dbReference>
<evidence type="ECO:0000313" key="3">
    <source>
        <dbReference type="EMBL" id="MBJ7602643.1"/>
    </source>
</evidence>
<organism evidence="3 4">
    <name type="scientific">Candidatus Dormiibacter inghamiae</name>
    <dbReference type="NCBI Taxonomy" id="3127013"/>
    <lineage>
        <taxon>Bacteria</taxon>
        <taxon>Bacillati</taxon>
        <taxon>Candidatus Dormiibacterota</taxon>
        <taxon>Candidatus Dormibacteria</taxon>
        <taxon>Candidatus Dormibacterales</taxon>
        <taxon>Candidatus Dormibacteraceae</taxon>
        <taxon>Candidatus Dormiibacter</taxon>
    </lineage>
</organism>
<dbReference type="PANTHER" id="PTHR45947:SF3">
    <property type="entry name" value="SULFOQUINOVOSYL TRANSFERASE SQD2"/>
    <property type="match status" value="1"/>
</dbReference>
<reference evidence="3 4" key="1">
    <citation type="submission" date="2020-10" db="EMBL/GenBank/DDBJ databases">
        <title>Ca. Dormibacterota MAGs.</title>
        <authorList>
            <person name="Montgomery K."/>
        </authorList>
    </citation>
    <scope>NUCLEOTIDE SEQUENCE [LARGE SCALE GENOMIC DNA]</scope>
    <source>
        <strain evidence="3">SC8811_S16_3</strain>
    </source>
</reference>
<feature type="domain" description="Glycosyltransferase subfamily 4-like N-terminal" evidence="2">
    <location>
        <begin position="38"/>
        <end position="210"/>
    </location>
</feature>
<evidence type="ECO:0000259" key="2">
    <source>
        <dbReference type="Pfam" id="PF13579"/>
    </source>
</evidence>
<dbReference type="Proteomes" id="UP000620075">
    <property type="component" value="Unassembled WGS sequence"/>
</dbReference>
<gene>
    <name evidence="3" type="ORF">JF888_05550</name>
</gene>
<sequence>MAEVHALPEPSSRPGLSRVAVFSLHTSPTASLGHSANGGMNVYIRQLCVGLSQLGVATDIFTRSLADEKRVEQLAPLSRVINLPAGRPELDKYSLLDQVPVFTQGVRAFMAESGLPYDAMYSHYWLSGMVACALRGSLRVPWAHTAHTLAIVKNRLLAPGDRPEPEVRVDLEGEVARCADLLIVNTQAEALELVRAYGVRQERLAVVAPGCDLGAFEPRPRQAAREALGYAEQRLFVFAGRLERLKGVDVLIRALADLTAGGIRPELRLLVIGGDSQSSGESERQRLATLAERLGVAGQVSFTGPLPQERLAGYYAAAEAVLLPSYNESFGLVALEAQASGTPVIASNVPGLALVVSDGRTGFLVNGHDPRDYVDRMRQLLASPRLVEAMGSRAARRARGFSWDRTTERVHALLSDAVAKSSGTALVGSGSSPAELAGAVGVAVHPVAGQLRQPTAVSVH</sequence>
<feature type="domain" description="Glycosyl transferase family 1" evidence="1">
    <location>
        <begin position="230"/>
        <end position="396"/>
    </location>
</feature>
<dbReference type="SUPFAM" id="SSF53756">
    <property type="entry name" value="UDP-Glycosyltransferase/glycogen phosphorylase"/>
    <property type="match status" value="1"/>
</dbReference>
<dbReference type="Pfam" id="PF13579">
    <property type="entry name" value="Glyco_trans_4_4"/>
    <property type="match status" value="1"/>
</dbReference>
<proteinExistence type="predicted"/>
<name>A0A934ND09_9BACT</name>
<accession>A0A934ND09</accession>
<dbReference type="Gene3D" id="3.40.50.2000">
    <property type="entry name" value="Glycogen Phosphorylase B"/>
    <property type="match status" value="2"/>
</dbReference>
<dbReference type="RefSeq" id="WP_338177339.1">
    <property type="nucleotide sequence ID" value="NZ_JAEKNQ010000021.1"/>
</dbReference>
<dbReference type="InterPro" id="IPR028098">
    <property type="entry name" value="Glyco_trans_4-like_N"/>
</dbReference>
<protein>
    <submittedName>
        <fullName evidence="3">Glycosyltransferase</fullName>
    </submittedName>
</protein>
<dbReference type="Pfam" id="PF00534">
    <property type="entry name" value="Glycos_transf_1"/>
    <property type="match status" value="1"/>
</dbReference>
<dbReference type="InterPro" id="IPR001296">
    <property type="entry name" value="Glyco_trans_1"/>
</dbReference>
<dbReference type="InterPro" id="IPR050194">
    <property type="entry name" value="Glycosyltransferase_grp1"/>
</dbReference>
<dbReference type="GO" id="GO:0016758">
    <property type="term" value="F:hexosyltransferase activity"/>
    <property type="evidence" value="ECO:0007669"/>
    <property type="project" value="TreeGrafter"/>
</dbReference>